<reference evidence="1 2" key="1">
    <citation type="journal article" date="2021" name="Res Sq">
        <title>Streptomyces Pimoensis sp. nov., Isolated From the Taklimakan Desert in Xinjiang, China.</title>
        <authorList>
            <person name="Zhang P."/>
            <person name="Luo X."/>
            <person name="Luo X."/>
            <person name="Liu Z."/>
            <person name="Xia Z."/>
            <person name="Wan C."/>
            <person name="zhang L."/>
        </authorList>
    </citation>
    <scope>NUCLEOTIDE SEQUENCE [LARGE SCALE GENOMIC DNA]</scope>
    <source>
        <strain evidence="1 2">TRM75549</strain>
    </source>
</reference>
<evidence type="ECO:0000313" key="1">
    <source>
        <dbReference type="EMBL" id="MEZ3180816.1"/>
    </source>
</evidence>
<sequence length="157" mass="16896">MTRSALDDARIIGKGIRLGGAPEIVRALDAALAEGPLTPDRIEQLAHPDWDRLTFEEQTSRPVSEGADAVGLARLYGPDEMDAAGLTPSWGLAAAWYGWLPGTYTDRTAALLAYGYILGNESGGLLEELRDRITRDQRRPITSSDLIAFAGRGSLDA</sequence>
<comment type="caution">
    <text evidence="1">The sequence shown here is derived from an EMBL/GenBank/DDBJ whole genome shotgun (WGS) entry which is preliminary data.</text>
</comment>
<organism evidence="1 2">
    <name type="scientific">Streptomyces pimonensis</name>
    <dbReference type="NCBI Taxonomy" id="2860288"/>
    <lineage>
        <taxon>Bacteria</taxon>
        <taxon>Bacillati</taxon>
        <taxon>Actinomycetota</taxon>
        <taxon>Actinomycetes</taxon>
        <taxon>Kitasatosporales</taxon>
        <taxon>Streptomycetaceae</taxon>
        <taxon>Streptomyces</taxon>
    </lineage>
</organism>
<dbReference type="Proteomes" id="UP001567537">
    <property type="component" value="Unassembled WGS sequence"/>
</dbReference>
<dbReference type="EMBL" id="JAHWZY010000019">
    <property type="protein sequence ID" value="MEZ3180816.1"/>
    <property type="molecule type" value="Genomic_DNA"/>
</dbReference>
<accession>A0ABV4J1L8</accession>
<protein>
    <submittedName>
        <fullName evidence="1">Uncharacterized protein</fullName>
    </submittedName>
</protein>
<gene>
    <name evidence="1" type="ORF">KYY02_19610</name>
</gene>
<proteinExistence type="predicted"/>
<keyword evidence="2" id="KW-1185">Reference proteome</keyword>
<evidence type="ECO:0000313" key="2">
    <source>
        <dbReference type="Proteomes" id="UP001567537"/>
    </source>
</evidence>
<name>A0ABV4J1L8_9ACTN</name>
<dbReference type="RefSeq" id="WP_371239752.1">
    <property type="nucleotide sequence ID" value="NZ_JAHWZY010000019.1"/>
</dbReference>